<dbReference type="Pfam" id="PF00271">
    <property type="entry name" value="Helicase_C"/>
    <property type="match status" value="1"/>
</dbReference>
<feature type="region of interest" description="Disordered" evidence="11">
    <location>
        <begin position="1384"/>
        <end position="1410"/>
    </location>
</feature>
<dbReference type="GO" id="GO:0005524">
    <property type="term" value="F:ATP binding"/>
    <property type="evidence" value="ECO:0007669"/>
    <property type="project" value="UniProtKB-KW"/>
</dbReference>
<dbReference type="FunFam" id="1.10.3380.10:FF:000012">
    <property type="entry name" value="DEAD/DEAH box DNA helicase"/>
    <property type="match status" value="1"/>
</dbReference>
<feature type="region of interest" description="Disordered" evidence="11">
    <location>
        <begin position="50"/>
        <end position="118"/>
    </location>
</feature>
<name>A0AAI8VIU4_9PEZI</name>
<feature type="region of interest" description="Disordered" evidence="11">
    <location>
        <begin position="132"/>
        <end position="157"/>
    </location>
</feature>
<dbReference type="SMART" id="SM00490">
    <property type="entry name" value="HELICc"/>
    <property type="match status" value="1"/>
</dbReference>
<protein>
    <recommendedName>
        <fullName evidence="9">DNA 3'-5' helicase</fullName>
        <ecNumber evidence="9">5.6.2.4</ecNumber>
    </recommendedName>
</protein>
<dbReference type="SUPFAM" id="SSF158702">
    <property type="entry name" value="Sec63 N-terminal domain-like"/>
    <property type="match status" value="1"/>
</dbReference>
<evidence type="ECO:0000259" key="12">
    <source>
        <dbReference type="PROSITE" id="PS51192"/>
    </source>
</evidence>
<evidence type="ECO:0000256" key="10">
    <source>
        <dbReference type="ARBA" id="ARBA00048988"/>
    </source>
</evidence>
<dbReference type="InterPro" id="IPR001650">
    <property type="entry name" value="Helicase_C-like"/>
</dbReference>
<feature type="region of interest" description="Disordered" evidence="11">
    <location>
        <begin position="1083"/>
        <end position="1120"/>
    </location>
</feature>
<evidence type="ECO:0000313" key="14">
    <source>
        <dbReference type="EMBL" id="CAJ2505682.1"/>
    </source>
</evidence>
<dbReference type="Gene3D" id="1.10.10.10">
    <property type="entry name" value="Winged helix-like DNA-binding domain superfamily/Winged helix DNA-binding domain"/>
    <property type="match status" value="1"/>
</dbReference>
<evidence type="ECO:0000256" key="8">
    <source>
        <dbReference type="ARBA" id="ARBA00034617"/>
    </source>
</evidence>
<dbReference type="InterPro" id="IPR014001">
    <property type="entry name" value="Helicase_ATP-bd"/>
</dbReference>
<dbReference type="InterPro" id="IPR036390">
    <property type="entry name" value="WH_DNA-bd_sf"/>
</dbReference>
<feature type="region of interest" description="Disordered" evidence="11">
    <location>
        <begin position="1157"/>
        <end position="1256"/>
    </location>
</feature>
<feature type="compositionally biased region" description="Low complexity" evidence="11">
    <location>
        <begin position="1296"/>
        <end position="1305"/>
    </location>
</feature>
<comment type="similarity">
    <text evidence="1">Belongs to the helicase family. SKI2 subfamily.</text>
</comment>
<keyword evidence="3" id="KW-0378">Hydrolase</keyword>
<evidence type="ECO:0000259" key="13">
    <source>
        <dbReference type="PROSITE" id="PS51194"/>
    </source>
</evidence>
<feature type="compositionally biased region" description="Basic and acidic residues" evidence="11">
    <location>
        <begin position="1344"/>
        <end position="1355"/>
    </location>
</feature>
<dbReference type="InterPro" id="IPR057842">
    <property type="entry name" value="WH_MER3"/>
</dbReference>
<feature type="compositionally biased region" description="Polar residues" evidence="11">
    <location>
        <begin position="1203"/>
        <end position="1228"/>
    </location>
</feature>
<dbReference type="GO" id="GO:0003676">
    <property type="term" value="F:nucleic acid binding"/>
    <property type="evidence" value="ECO:0007669"/>
    <property type="project" value="InterPro"/>
</dbReference>
<dbReference type="PROSITE" id="PS51194">
    <property type="entry name" value="HELICASE_CTER"/>
    <property type="match status" value="1"/>
</dbReference>
<dbReference type="EMBL" id="CAUWAG010000007">
    <property type="protein sequence ID" value="CAJ2505682.1"/>
    <property type="molecule type" value="Genomic_DNA"/>
</dbReference>
<keyword evidence="5" id="KW-0067">ATP-binding</keyword>
<dbReference type="Gene3D" id="3.40.50.300">
    <property type="entry name" value="P-loop containing nucleotide triphosphate hydrolases"/>
    <property type="match status" value="2"/>
</dbReference>
<evidence type="ECO:0000256" key="9">
    <source>
        <dbReference type="ARBA" id="ARBA00034808"/>
    </source>
</evidence>
<dbReference type="Pfam" id="PF00270">
    <property type="entry name" value="DEAD"/>
    <property type="match status" value="1"/>
</dbReference>
<evidence type="ECO:0000256" key="3">
    <source>
        <dbReference type="ARBA" id="ARBA00022801"/>
    </source>
</evidence>
<dbReference type="GO" id="GO:0043138">
    <property type="term" value="F:3'-5' DNA helicase activity"/>
    <property type="evidence" value="ECO:0007669"/>
    <property type="project" value="UniProtKB-EC"/>
</dbReference>
<keyword evidence="4" id="KW-0347">Helicase</keyword>
<dbReference type="Gene3D" id="1.10.3380.10">
    <property type="entry name" value="Sec63 N-terminal domain-like domain"/>
    <property type="match status" value="1"/>
</dbReference>
<feature type="domain" description="Helicase ATP-binding" evidence="12">
    <location>
        <begin position="281"/>
        <end position="455"/>
    </location>
</feature>
<reference evidence="14" key="1">
    <citation type="submission" date="2023-10" db="EMBL/GenBank/DDBJ databases">
        <authorList>
            <person name="Hackl T."/>
        </authorList>
    </citation>
    <scope>NUCLEOTIDE SEQUENCE</scope>
</reference>
<comment type="caution">
    <text evidence="14">The sequence shown here is derived from an EMBL/GenBank/DDBJ whole genome shotgun (WGS) entry which is preliminary data.</text>
</comment>
<organism evidence="14 15">
    <name type="scientific">Anthostomella pinea</name>
    <dbReference type="NCBI Taxonomy" id="933095"/>
    <lineage>
        <taxon>Eukaryota</taxon>
        <taxon>Fungi</taxon>
        <taxon>Dikarya</taxon>
        <taxon>Ascomycota</taxon>
        <taxon>Pezizomycotina</taxon>
        <taxon>Sordariomycetes</taxon>
        <taxon>Xylariomycetidae</taxon>
        <taxon>Xylariales</taxon>
        <taxon>Xylariaceae</taxon>
        <taxon>Anthostomella</taxon>
    </lineage>
</organism>
<sequence>MSREWEHGENSHIYGFPNRVGHDRHLQSIIDHTNSLFPDHTYRLPQLNLSNNPVQESLPNPLTDHPDDGSEEANLDDFDRELLGQSKPSSTHLPGSDSRSQRLSLPLNSSSSRPQRVLGDASHHFRPFVPREADYRSPFPTNPINLDPLEPTPSTQPMFARDVSHRVKELQPGTQLFTPPYYSSKTTPPLNSSLTDSSPSNPNASSPSTRLSLKKQTRVAHRPSVPSKWSQKVQLDLDHAPSAPPVVNNTRLVDPRQALPDRFRSVFPYELFNAVQSKCFPLVYGAKDNVVISAPTGSGKTAILEMAICELVASQGSENFKIVYQAPTKSLCSERARDWEKKFSHMDLKCIELTGDTSNAQANRVGSASIIVTTPEKWDSITRKWSDHRRLLEMIRLVLIDEVHILKDARGATLEAVVSRMKTIGAQVRFVALSATLPNIEDIAKWLGRDHGNQNEPARYEAFGEELRPVKLQRYVYGYGGGSNDFIFEQQLDGKLTTLLAKHSEGKPIMVFCFTRKSCQRTAQILAEWWSTCQGNDKAWPAPTQRIPVISQELREIVRYGVAFHHAGLDSQDRSAVEQNYLKGQLHVICCTSTLAVGVNLPCHTVVLKGTTGYSDGGPQEYSDLEVMQMCGRAGRPQFDKSAVAIIMTRLSNAERYEKMTSGQEMLESTLHLNLIEHLNSEIGLGTIQDIQTAKKWVGGTFLSVRVRQSPSLYNLDNVHNAAGADEKMAEWCERDVKHLQEYGLITKHTPFSCTEYGRAMSRYMVQFETMKLLLSISRGAKIEEMITTICKAAEFKEFRFRPAERAVFRDLNKSSFILHPIKETLTQTWHKVSMIVQIHLGGVELPNDKDIGSLRLDLAKEKTLTFDRLNRLVRCIVDCKVYDGDGIGTKAGLELARAIAANSWDNKPSQLSQIPGFGPVAVRKWISQGVHTVLGLADKSSIEIERVAIRNPPYGRNVLKTLQDFPRLTMKVELLSPRAVRQRSEEPVSVTLRVNLGHCNAKSPPSWANKVPTVTFMALTTDGNLAQFWRGNMRQLDKTIGLDLKFPVALTAPNQKIICYFSCEEIVGTQVERSLEPKIPPSAFRNVKSKPAGPSVQAIDSSEDDLGDGDVADEDMLNMFDPVSHPNTAIALDYPGPMDGIEDDFPLIDDLLSRETTTSAAKPGKMPNGKWMCNHDCVDKPRPPPQKKDGRTSKGKAEEHQASSSDSQPISHPKSPQHSQHTKGSQRTSREAVRIDTVPISGTKRGTNDLTVPTSVRSDSKRLKFTKPVADLHSLPDVEYIDLSKLSDDESDWSAPPKKLAPPKGKQRQKLSHLQEKTRGNVPTLPRLKGRHGAEDTSSGVLSDREPSSGHDEFGIGPDQENANPLDDSYAFELEQLPDLPYMPDLDDLLYSNEPQDNKSSQKRWETDETLYPGVAQTLRESMDYG</sequence>
<dbReference type="PANTHER" id="PTHR47835:SF3">
    <property type="entry name" value="HELICASE FOR MEIOSIS 1"/>
    <property type="match status" value="1"/>
</dbReference>
<dbReference type="InterPro" id="IPR052247">
    <property type="entry name" value="Meiotic_Crossover_Helicase"/>
</dbReference>
<feature type="compositionally biased region" description="Low complexity" evidence="11">
    <location>
        <begin position="178"/>
        <end position="189"/>
    </location>
</feature>
<feature type="compositionally biased region" description="Polar residues" evidence="11">
    <location>
        <begin position="50"/>
        <end position="60"/>
    </location>
</feature>
<dbReference type="GO" id="GO:0016787">
    <property type="term" value="F:hydrolase activity"/>
    <property type="evidence" value="ECO:0007669"/>
    <property type="project" value="UniProtKB-KW"/>
</dbReference>
<evidence type="ECO:0000256" key="5">
    <source>
        <dbReference type="ARBA" id="ARBA00022840"/>
    </source>
</evidence>
<evidence type="ECO:0000256" key="7">
    <source>
        <dbReference type="ARBA" id="ARBA00023254"/>
    </source>
</evidence>
<dbReference type="Pfam" id="PF02889">
    <property type="entry name" value="Sec63"/>
    <property type="match status" value="1"/>
</dbReference>
<feature type="domain" description="Helicase C-terminal" evidence="13">
    <location>
        <begin position="495"/>
        <end position="683"/>
    </location>
</feature>
<feature type="region of interest" description="Disordered" evidence="11">
    <location>
        <begin position="172"/>
        <end position="231"/>
    </location>
</feature>
<dbReference type="FunFam" id="1.10.10.10:FF:000012">
    <property type="entry name" value="U5 small nuclear ribonucleoprotein helicase"/>
    <property type="match status" value="1"/>
</dbReference>
<dbReference type="InterPro" id="IPR004179">
    <property type="entry name" value="Sec63-dom"/>
</dbReference>
<keyword evidence="15" id="KW-1185">Reference proteome</keyword>
<dbReference type="SUPFAM" id="SSF52540">
    <property type="entry name" value="P-loop containing nucleoside triphosphate hydrolases"/>
    <property type="match status" value="1"/>
</dbReference>
<dbReference type="SMART" id="SM00973">
    <property type="entry name" value="Sec63"/>
    <property type="match status" value="1"/>
</dbReference>
<feature type="compositionally biased region" description="Acidic residues" evidence="11">
    <location>
        <begin position="69"/>
        <end position="79"/>
    </location>
</feature>
<dbReference type="SMART" id="SM00487">
    <property type="entry name" value="DEXDc"/>
    <property type="match status" value="1"/>
</dbReference>
<evidence type="ECO:0000256" key="11">
    <source>
        <dbReference type="SAM" id="MobiDB-lite"/>
    </source>
</evidence>
<dbReference type="InterPro" id="IPR036388">
    <property type="entry name" value="WH-like_DNA-bd_sf"/>
</dbReference>
<feature type="compositionally biased region" description="Basic residues" evidence="11">
    <location>
        <begin position="212"/>
        <end position="221"/>
    </location>
</feature>
<evidence type="ECO:0000256" key="4">
    <source>
        <dbReference type="ARBA" id="ARBA00022806"/>
    </source>
</evidence>
<dbReference type="CDD" id="cd18795">
    <property type="entry name" value="SF2_C_Ski2"/>
    <property type="match status" value="1"/>
</dbReference>
<feature type="compositionally biased region" description="Acidic residues" evidence="11">
    <location>
        <begin position="1102"/>
        <end position="1117"/>
    </location>
</feature>
<evidence type="ECO:0000256" key="1">
    <source>
        <dbReference type="ARBA" id="ARBA00010140"/>
    </source>
</evidence>
<dbReference type="GO" id="GO:0051321">
    <property type="term" value="P:meiotic cell cycle"/>
    <property type="evidence" value="ECO:0007669"/>
    <property type="project" value="UniProtKB-KW"/>
</dbReference>
<feature type="compositionally biased region" description="Low complexity" evidence="11">
    <location>
        <begin position="197"/>
        <end position="208"/>
    </location>
</feature>
<proteinExistence type="inferred from homology"/>
<feature type="region of interest" description="Disordered" evidence="11">
    <location>
        <begin position="1287"/>
        <end position="1372"/>
    </location>
</feature>
<accession>A0AAI8VIU4</accession>
<dbReference type="SUPFAM" id="SSF46785">
    <property type="entry name" value="Winged helix' DNA-binding domain"/>
    <property type="match status" value="1"/>
</dbReference>
<gene>
    <name evidence="14" type="ORF">KHLLAP_LOCUS6150</name>
</gene>
<comment type="catalytic activity">
    <reaction evidence="8">
        <text>Couples ATP hydrolysis with the unwinding of duplex DNA by translocating in the 3'-5' direction.</text>
        <dbReference type="EC" id="5.6.2.4"/>
    </reaction>
</comment>
<evidence type="ECO:0000256" key="6">
    <source>
        <dbReference type="ARBA" id="ARBA00023235"/>
    </source>
</evidence>
<feature type="compositionally biased region" description="Basic and acidic residues" evidence="11">
    <location>
        <begin position="1177"/>
        <end position="1202"/>
    </location>
</feature>
<dbReference type="InterPro" id="IPR011545">
    <property type="entry name" value="DEAD/DEAH_box_helicase_dom"/>
</dbReference>
<feature type="compositionally biased region" description="Low complexity" evidence="11">
    <location>
        <begin position="101"/>
        <end position="116"/>
    </location>
</feature>
<evidence type="ECO:0000256" key="2">
    <source>
        <dbReference type="ARBA" id="ARBA00022741"/>
    </source>
</evidence>
<dbReference type="Proteomes" id="UP001295740">
    <property type="component" value="Unassembled WGS sequence"/>
</dbReference>
<dbReference type="InterPro" id="IPR027417">
    <property type="entry name" value="P-loop_NTPase"/>
</dbReference>
<dbReference type="EC" id="5.6.2.4" evidence="9"/>
<evidence type="ECO:0000313" key="15">
    <source>
        <dbReference type="Proteomes" id="UP001295740"/>
    </source>
</evidence>
<feature type="compositionally biased region" description="Polar residues" evidence="11">
    <location>
        <begin position="1245"/>
        <end position="1256"/>
    </location>
</feature>
<dbReference type="PROSITE" id="PS51192">
    <property type="entry name" value="HELICASE_ATP_BIND_1"/>
    <property type="match status" value="1"/>
</dbReference>
<comment type="catalytic activity">
    <reaction evidence="10">
        <text>ATP + H2O = ADP + phosphate + H(+)</text>
        <dbReference type="Rhea" id="RHEA:13065"/>
        <dbReference type="ChEBI" id="CHEBI:15377"/>
        <dbReference type="ChEBI" id="CHEBI:15378"/>
        <dbReference type="ChEBI" id="CHEBI:30616"/>
        <dbReference type="ChEBI" id="CHEBI:43474"/>
        <dbReference type="ChEBI" id="CHEBI:456216"/>
        <dbReference type="EC" id="5.6.2.4"/>
    </reaction>
</comment>
<keyword evidence="6" id="KW-0413">Isomerase</keyword>
<keyword evidence="7" id="KW-0469">Meiosis</keyword>
<dbReference type="PANTHER" id="PTHR47835">
    <property type="entry name" value="HFM1, ATP DEPENDENT DNA HELICASE HOMOLOG"/>
    <property type="match status" value="1"/>
</dbReference>
<dbReference type="Pfam" id="PF23445">
    <property type="entry name" value="WHD_SNRNP200"/>
    <property type="match status" value="1"/>
</dbReference>
<keyword evidence="2" id="KW-0547">Nucleotide-binding</keyword>